<keyword evidence="1" id="KW-0812">Transmembrane</keyword>
<evidence type="ECO:0000313" key="2">
    <source>
        <dbReference type="EMBL" id="QEE29197.1"/>
    </source>
</evidence>
<evidence type="ECO:0000313" key="3">
    <source>
        <dbReference type="Proteomes" id="UP000321820"/>
    </source>
</evidence>
<name>A0A5B9EFT0_9BACT</name>
<keyword evidence="3" id="KW-1185">Reference proteome</keyword>
<keyword evidence="1" id="KW-0472">Membrane</keyword>
<dbReference type="EMBL" id="CP042806">
    <property type="protein sequence ID" value="QEE29197.1"/>
    <property type="molecule type" value="Genomic_DNA"/>
</dbReference>
<organism evidence="2 3">
    <name type="scientific">Terriglobus albidus</name>
    <dbReference type="NCBI Taxonomy" id="1592106"/>
    <lineage>
        <taxon>Bacteria</taxon>
        <taxon>Pseudomonadati</taxon>
        <taxon>Acidobacteriota</taxon>
        <taxon>Terriglobia</taxon>
        <taxon>Terriglobales</taxon>
        <taxon>Acidobacteriaceae</taxon>
        <taxon>Terriglobus</taxon>
    </lineage>
</organism>
<protein>
    <submittedName>
        <fullName evidence="2">Cytochrome c biogenesis protein ResB</fullName>
    </submittedName>
</protein>
<dbReference type="OrthoDB" id="104580at2"/>
<dbReference type="KEGG" id="talb:FTW19_15065"/>
<dbReference type="RefSeq" id="WP_147648395.1">
    <property type="nucleotide sequence ID" value="NZ_CP042806.1"/>
</dbReference>
<sequence length="477" mass="52636">MRTLQPPTNTAADIAMLGSRNRVEVEIQTHDDDPRWQLACRIAASGSLGRSRLLSRFLLFIVDRHIRNRTDEVTEQQIGILVFDRKAGYDSNEDNIVRSYARNLRRRIDDYYAKEGKDESLRLDIPRGGYLPYFTDRSLQEGEPQALAPAEDTDLPAALPEAEPLPQENLQVSHDPSDVASQPVRSSLLWVLGTVAALCLGLIVGLAIPRRRPLFPGKDSVTTSSASAESASFWRQVFPSNEETYVVPSDDGLVIMQRLTERPVPLASYINGDYRKPKQSSDNTADAELLKLGARRYTSVVDLDFVSHLSQLEEVSAARMVVRYARDLRMDDLRTGNAVLIGSIESNPWIQLFASQMNFRQVINTDPSKPSGLLNTHPQPGERELYGTPGKDHTYGLIAFMPNLTSTGHVLIVGGLNTAGTQAATTFLLTPALMASALAQARDANGHLHSFELLIEANSFAANASAPQLVAERIYKS</sequence>
<proteinExistence type="predicted"/>
<dbReference type="Proteomes" id="UP000321820">
    <property type="component" value="Chromosome"/>
</dbReference>
<reference evidence="2 3" key="1">
    <citation type="submission" date="2019-08" db="EMBL/GenBank/DDBJ databases">
        <title>Complete genome sequence of Terriglobus albidus strain ORNL.</title>
        <authorList>
            <person name="Podar M."/>
        </authorList>
    </citation>
    <scope>NUCLEOTIDE SEQUENCE [LARGE SCALE GENOMIC DNA]</scope>
    <source>
        <strain evidence="2 3">ORNL</strain>
    </source>
</reference>
<dbReference type="AlphaFoldDB" id="A0A5B9EFT0"/>
<feature type="transmembrane region" description="Helical" evidence="1">
    <location>
        <begin position="188"/>
        <end position="208"/>
    </location>
</feature>
<gene>
    <name evidence="2" type="ORF">FTW19_15065</name>
</gene>
<keyword evidence="1" id="KW-1133">Transmembrane helix</keyword>
<accession>A0A5B9EFT0</accession>
<evidence type="ECO:0000256" key="1">
    <source>
        <dbReference type="SAM" id="Phobius"/>
    </source>
</evidence>